<keyword evidence="2" id="KW-0233">DNA recombination</keyword>
<dbReference type="EMBL" id="VCIA01000001">
    <property type="protein sequence ID" value="TMN22623.1"/>
    <property type="molecule type" value="Genomic_DNA"/>
</dbReference>
<dbReference type="InterPro" id="IPR025269">
    <property type="entry name" value="SAM-like_dom"/>
</dbReference>
<dbReference type="OrthoDB" id="107900at2"/>
<evidence type="ECO:0000256" key="3">
    <source>
        <dbReference type="PROSITE-ProRule" id="PRU01248"/>
    </source>
</evidence>
<reference evidence="6 8" key="1">
    <citation type="submission" date="2019-05" db="EMBL/GenBank/DDBJ databases">
        <title>Genomic analysis of Lentibacillus sp. NKC220-2.</title>
        <authorList>
            <person name="Oh Y.J."/>
        </authorList>
    </citation>
    <scope>NUCLEOTIDE SEQUENCE [LARGE SCALE GENOMIC DNA]</scope>
    <source>
        <strain evidence="6 8">NKC220-2</strain>
    </source>
</reference>
<dbReference type="PANTHER" id="PTHR30349">
    <property type="entry name" value="PHAGE INTEGRASE-RELATED"/>
    <property type="match status" value="1"/>
</dbReference>
<dbReference type="InterPro" id="IPR013762">
    <property type="entry name" value="Integrase-like_cat_sf"/>
</dbReference>
<dbReference type="GO" id="GO:0015074">
    <property type="term" value="P:DNA integration"/>
    <property type="evidence" value="ECO:0007669"/>
    <property type="project" value="InterPro"/>
</dbReference>
<evidence type="ECO:0000313" key="7">
    <source>
        <dbReference type="EMBL" id="TMN22623.1"/>
    </source>
</evidence>
<dbReference type="GO" id="GO:0006310">
    <property type="term" value="P:DNA recombination"/>
    <property type="evidence" value="ECO:0007669"/>
    <property type="project" value="UniProtKB-KW"/>
</dbReference>
<dbReference type="SUPFAM" id="SSF56349">
    <property type="entry name" value="DNA breaking-rejoining enzymes"/>
    <property type="match status" value="1"/>
</dbReference>
<dbReference type="InterPro" id="IPR010998">
    <property type="entry name" value="Integrase_recombinase_N"/>
</dbReference>
<dbReference type="PROSITE" id="PS51898">
    <property type="entry name" value="TYR_RECOMBINASE"/>
    <property type="match status" value="1"/>
</dbReference>
<organism evidence="6 8">
    <name type="scientific">Lentibacillus cibarius</name>
    <dbReference type="NCBI Taxonomy" id="2583219"/>
    <lineage>
        <taxon>Bacteria</taxon>
        <taxon>Bacillati</taxon>
        <taxon>Bacillota</taxon>
        <taxon>Bacilli</taxon>
        <taxon>Bacillales</taxon>
        <taxon>Bacillaceae</taxon>
        <taxon>Lentibacillus</taxon>
    </lineage>
</organism>
<evidence type="ECO:0000313" key="6">
    <source>
        <dbReference type="EMBL" id="TMN21413.1"/>
    </source>
</evidence>
<name>A0A5S3R770_9BACI</name>
<dbReference type="PANTHER" id="PTHR30349:SF81">
    <property type="entry name" value="TYROSINE RECOMBINASE XERC"/>
    <property type="match status" value="1"/>
</dbReference>
<dbReference type="GO" id="GO:0003677">
    <property type="term" value="F:DNA binding"/>
    <property type="evidence" value="ECO:0007669"/>
    <property type="project" value="UniProtKB-UniRule"/>
</dbReference>
<protein>
    <submittedName>
        <fullName evidence="6">Integrase</fullName>
    </submittedName>
</protein>
<sequence>MKNTFMRAVSAMESSDFQSLLQNFFLKWMMSQKKVSPSTVQTYKDTFRILLKYMYDEHGVKPGSINMEIINADIIIGFMHYLENNRKNKYKTVNNRLAAIKSFMEYVSYECPEYSGTAQKIKAIPFRKIEKKEICYLTKEEMDSLLNSCETENSEGRRDYLMLLLLYNSGMRVSEMISIQGKDALFSDNGKCHLRIIGKGRKERTVPLWRTTSEYLADFMYECGIQEDDYLLSGRNVKHLTRSGVRYRIDRIVKKATAICPSLNDKTVTPHVFRHSTAMSLLQSGIDISTIAMWLGHESIETTHKYMVADIKLKERALNKLHEPESNETDYRYQVTDEILQFLNSL</sequence>
<dbReference type="InterPro" id="IPR011010">
    <property type="entry name" value="DNA_brk_join_enz"/>
</dbReference>
<dbReference type="Pfam" id="PF13102">
    <property type="entry name" value="Phage_int_SAM_5"/>
    <property type="match status" value="1"/>
</dbReference>
<comment type="caution">
    <text evidence="6">The sequence shown here is derived from an EMBL/GenBank/DDBJ whole genome shotgun (WGS) entry which is preliminary data.</text>
</comment>
<dbReference type="Proteomes" id="UP000306980">
    <property type="component" value="Unassembled WGS sequence"/>
</dbReference>
<dbReference type="InterPro" id="IPR044068">
    <property type="entry name" value="CB"/>
</dbReference>
<dbReference type="EMBL" id="VCIA01000001">
    <property type="protein sequence ID" value="TMN21413.1"/>
    <property type="molecule type" value="Genomic_DNA"/>
</dbReference>
<dbReference type="InterPro" id="IPR050090">
    <property type="entry name" value="Tyrosine_recombinase_XerCD"/>
</dbReference>
<dbReference type="PROSITE" id="PS51900">
    <property type="entry name" value="CB"/>
    <property type="match status" value="1"/>
</dbReference>
<dbReference type="Gene3D" id="1.10.150.130">
    <property type="match status" value="1"/>
</dbReference>
<dbReference type="Gene3D" id="1.10.443.10">
    <property type="entry name" value="Intergrase catalytic core"/>
    <property type="match status" value="1"/>
</dbReference>
<proteinExistence type="predicted"/>
<evidence type="ECO:0000259" key="4">
    <source>
        <dbReference type="PROSITE" id="PS51898"/>
    </source>
</evidence>
<evidence type="ECO:0000256" key="2">
    <source>
        <dbReference type="ARBA" id="ARBA00023172"/>
    </source>
</evidence>
<feature type="domain" description="Core-binding (CB)" evidence="5">
    <location>
        <begin position="15"/>
        <end position="108"/>
    </location>
</feature>
<evidence type="ECO:0000256" key="1">
    <source>
        <dbReference type="ARBA" id="ARBA00023125"/>
    </source>
</evidence>
<gene>
    <name evidence="6" type="ORF">FFL34_04270</name>
    <name evidence="7" type="ORF">FFL34_11330</name>
</gene>
<accession>A0A5S3R770</accession>
<feature type="domain" description="Tyr recombinase" evidence="4">
    <location>
        <begin position="132"/>
        <end position="319"/>
    </location>
</feature>
<dbReference type="InterPro" id="IPR002104">
    <property type="entry name" value="Integrase_catalytic"/>
</dbReference>
<dbReference type="AlphaFoldDB" id="A0A5S3R770"/>
<keyword evidence="1 3" id="KW-0238">DNA-binding</keyword>
<evidence type="ECO:0000313" key="8">
    <source>
        <dbReference type="Proteomes" id="UP000306980"/>
    </source>
</evidence>
<evidence type="ECO:0000259" key="5">
    <source>
        <dbReference type="PROSITE" id="PS51900"/>
    </source>
</evidence>
<dbReference type="Pfam" id="PF00589">
    <property type="entry name" value="Phage_integrase"/>
    <property type="match status" value="1"/>
</dbReference>